<feature type="transmembrane region" description="Helical" evidence="1">
    <location>
        <begin position="56"/>
        <end position="77"/>
    </location>
</feature>
<gene>
    <name evidence="2" type="ORF">M23134_00527</name>
</gene>
<dbReference type="EMBL" id="AAWS01000010">
    <property type="protein sequence ID" value="EAY29643.1"/>
    <property type="molecule type" value="Genomic_DNA"/>
</dbReference>
<keyword evidence="1" id="KW-0472">Membrane</keyword>
<feature type="transmembrane region" description="Helical" evidence="1">
    <location>
        <begin position="118"/>
        <end position="143"/>
    </location>
</feature>
<protein>
    <recommendedName>
        <fullName evidence="4">Transmembrane protein</fullName>
    </recommendedName>
</protein>
<evidence type="ECO:0000256" key="1">
    <source>
        <dbReference type="SAM" id="Phobius"/>
    </source>
</evidence>
<feature type="transmembrane region" description="Helical" evidence="1">
    <location>
        <begin position="14"/>
        <end position="36"/>
    </location>
</feature>
<accession>A1ZJA7</accession>
<dbReference type="RefSeq" id="WP_002696114.1">
    <property type="nucleotide sequence ID" value="NZ_AAWS01000010.1"/>
</dbReference>
<comment type="caution">
    <text evidence="2">The sequence shown here is derived from an EMBL/GenBank/DDBJ whole genome shotgun (WGS) entry which is preliminary data.</text>
</comment>
<feature type="transmembrane region" description="Helical" evidence="1">
    <location>
        <begin position="149"/>
        <end position="169"/>
    </location>
</feature>
<dbReference type="AlphaFoldDB" id="A1ZJA7"/>
<evidence type="ECO:0000313" key="2">
    <source>
        <dbReference type="EMBL" id="EAY29643.1"/>
    </source>
</evidence>
<evidence type="ECO:0000313" key="3">
    <source>
        <dbReference type="Proteomes" id="UP000004095"/>
    </source>
</evidence>
<evidence type="ECO:0008006" key="4">
    <source>
        <dbReference type="Google" id="ProtNLM"/>
    </source>
</evidence>
<proteinExistence type="predicted"/>
<sequence length="192" mass="21874">MDNRSKDRVNIPFISRNVCASTGGVVFLIIGLPFFLGEGVMLLEQTLKQTPSTINYYILIGSLLATLLGGFMFMVGLSPRYRFKDDTEEELTDWEIENEMHQANTLSKRKPRKRITFFMSRSVLGILAVFTSILALIGLMLVIGDLPYIRLSIWSFFAITLLLSIGLWYMGLSDRFYFRGDPSFMSDGIRKD</sequence>
<keyword evidence="1" id="KW-1133">Transmembrane helix</keyword>
<keyword evidence="1" id="KW-0812">Transmembrane</keyword>
<keyword evidence="3" id="KW-1185">Reference proteome</keyword>
<name>A1ZJA7_MICM2</name>
<dbReference type="Proteomes" id="UP000004095">
    <property type="component" value="Unassembled WGS sequence"/>
</dbReference>
<reference evidence="2 3" key="1">
    <citation type="submission" date="2007-01" db="EMBL/GenBank/DDBJ databases">
        <authorList>
            <person name="Haygood M."/>
            <person name="Podell S."/>
            <person name="Anderson C."/>
            <person name="Hopkinson B."/>
            <person name="Roe K."/>
            <person name="Barbeau K."/>
            <person name="Gaasterland T."/>
            <person name="Ferriera S."/>
            <person name="Johnson J."/>
            <person name="Kravitz S."/>
            <person name="Beeson K."/>
            <person name="Sutton G."/>
            <person name="Rogers Y.-H."/>
            <person name="Friedman R."/>
            <person name="Frazier M."/>
            <person name="Venter J.C."/>
        </authorList>
    </citation>
    <scope>NUCLEOTIDE SEQUENCE [LARGE SCALE GENOMIC DNA]</scope>
    <source>
        <strain evidence="2 3">ATCC 23134</strain>
    </source>
</reference>
<organism evidence="2 3">
    <name type="scientific">Microscilla marina ATCC 23134</name>
    <dbReference type="NCBI Taxonomy" id="313606"/>
    <lineage>
        <taxon>Bacteria</taxon>
        <taxon>Pseudomonadati</taxon>
        <taxon>Bacteroidota</taxon>
        <taxon>Cytophagia</taxon>
        <taxon>Cytophagales</taxon>
        <taxon>Microscillaceae</taxon>
        <taxon>Microscilla</taxon>
    </lineage>
</organism>